<feature type="chain" id="PRO_5019348432" description="Rap1a immunity protein domain-containing protein" evidence="1">
    <location>
        <begin position="20"/>
        <end position="119"/>
    </location>
</feature>
<dbReference type="EMBL" id="PIPT01000005">
    <property type="protein sequence ID" value="RUO47805.1"/>
    <property type="molecule type" value="Genomic_DNA"/>
</dbReference>
<proteinExistence type="predicted"/>
<comment type="caution">
    <text evidence="2">The sequence shown here is derived from an EMBL/GenBank/DDBJ whole genome shotgun (WGS) entry which is preliminary data.</text>
</comment>
<organism evidence="2 3">
    <name type="scientific">Pseudidiomarina aquimaris</name>
    <dbReference type="NCBI Taxonomy" id="641841"/>
    <lineage>
        <taxon>Bacteria</taxon>
        <taxon>Pseudomonadati</taxon>
        <taxon>Pseudomonadota</taxon>
        <taxon>Gammaproteobacteria</taxon>
        <taxon>Alteromonadales</taxon>
        <taxon>Idiomarinaceae</taxon>
        <taxon>Pseudidiomarina</taxon>
    </lineage>
</organism>
<keyword evidence="3" id="KW-1185">Reference proteome</keyword>
<evidence type="ECO:0000313" key="2">
    <source>
        <dbReference type="EMBL" id="RUO47805.1"/>
    </source>
</evidence>
<dbReference type="AlphaFoldDB" id="A0A432XGG1"/>
<sequence length="119" mass="13264">MFKSLIPTLIVLISLMPLAADAKGSFEKPDAEFLIGACQAVTEIYNAHNEKRFLASQTTSLADAMRAGYCLGVMKQYQCRRLGKYSLFESARRVAISDDESSDNRHTSIDRILQQGVCR</sequence>
<name>A0A432XGG1_9GAMM</name>
<dbReference type="OrthoDB" id="5897919at2"/>
<reference evidence="3" key="1">
    <citation type="journal article" date="2018" name="Front. Microbiol.">
        <title>Genome-Based Analysis Reveals the Taxonomy and Diversity of the Family Idiomarinaceae.</title>
        <authorList>
            <person name="Liu Y."/>
            <person name="Lai Q."/>
            <person name="Shao Z."/>
        </authorList>
    </citation>
    <scope>NUCLEOTIDE SEQUENCE [LARGE SCALE GENOMIC DNA]</scope>
    <source>
        <strain evidence="3">SW15</strain>
    </source>
</reference>
<evidence type="ECO:0000313" key="3">
    <source>
        <dbReference type="Proteomes" id="UP000286678"/>
    </source>
</evidence>
<dbReference type="RefSeq" id="WP_126833952.1">
    <property type="nucleotide sequence ID" value="NZ_PIPT01000005.1"/>
</dbReference>
<protein>
    <recommendedName>
        <fullName evidence="4">Rap1a immunity protein domain-containing protein</fullName>
    </recommendedName>
</protein>
<dbReference type="Proteomes" id="UP000286678">
    <property type="component" value="Unassembled WGS sequence"/>
</dbReference>
<evidence type="ECO:0000256" key="1">
    <source>
        <dbReference type="SAM" id="SignalP"/>
    </source>
</evidence>
<evidence type="ECO:0008006" key="4">
    <source>
        <dbReference type="Google" id="ProtNLM"/>
    </source>
</evidence>
<feature type="signal peptide" evidence="1">
    <location>
        <begin position="1"/>
        <end position="19"/>
    </location>
</feature>
<gene>
    <name evidence="2" type="ORF">CWE21_08200</name>
</gene>
<keyword evidence="1" id="KW-0732">Signal</keyword>
<accession>A0A432XGG1</accession>